<feature type="compositionally biased region" description="Polar residues" evidence="1">
    <location>
        <begin position="666"/>
        <end position="682"/>
    </location>
</feature>
<sequence>MSAQSSGRTPQSNPFTPSRILQIDDSIPLSNAESMIEARDGQTSHDSSHQNAGGDSVALSNEEAYNSGELRIDRRRSKAPQTINQSATEPAGEATRDKRGTTNGIVSKAASTGSRRPPHYRQHSVGSSPLAQEVVNTQQADVDVDRITAAAPQPKTIESTPSSGNDNRPTPTIQSNSSEIEKRRSAIGYDTDPAQIVNLALNLSESRRRNISGGGFLLPGLPHSNSGGSLRQHLQQQRYASGNTSPRSRNTSGSPRVISTSSRQRRSTPIHSPSAPMLSEHLGDDHILVPSDATLTRAAKAKEAFELFYEYRRLLPHLSAIPVSARKGSSGSTRALSPTRLGRIYNPLQYIRNRRIRLSERKPLHAEAAGWRDVARVRNWVDRIIDEREDGFIAHDQRVLPPFEGKQLEAAASDGADSSGVILAKVLHTKHVGRPNIDWTFSPWDLLADVSWLEEDDHFKRIRDSHGQNIFAQMVNHADPSPRVSRESAREPRPHANASGFHHSPERRQAIAAIRNQERQMPNSIGSSPSSPASERGRKGRWTKGFMRSREPSLSDDSDAEQRRKLKRNNKRADREHLANLALEKQMMDMLAREEEEAQRDPRRSTNSATQEKSPKAQGIEKVQNSMPTPERRRPSGPQRLKTDMPIEKHISPPRSSFDERRFEQTRMSSDDFSTGPSSPTANGFVPSIAINFSPPRSPNSTATVSKSSAQVAPRRGRSPSGTTTNVDKHDFAADTRLSLESSRSNMANLQSGDTNQIERTATTESRLLSPIKTMTGSKKPRLHESHSFRSLKDLNEPEGDSKFRSFLKGGRLAELVGNQVARAGEILWKKEGASGAVVDSPTASHASTDSDVDDADLSALDNSPSDLSRVTTNADGNGKLTRMTTSSDTPKYFMNNLPSFRSPYRDEGPDKSPKSSPALDPISRQQRDRKERSRSSRFDRLAPPKIDMRSVSPSPSPSDRRARSTSSQESSSASINRSRSRLSSHSMLNDMLGIPGQASTLTRMPAPTGLASFKAQTESSSQRPQLEGNRQWSISNRSMSTAHGPVSTRDIARVRALMLSSGVKANEITRRSEETPSKPPKLVQDLGNIIDGPLPCVPASQEHVTAARMLIRFIESTNDSLHEAENQFAGATVQNLSRDIGAIEQRINASLSPMVRESADGADALSIEVTTTHTLAVKQIGDRIDLILRRRRQTSRWLRRGGWAMLEWAVLGIMWMVWFVVVIIRIIRGTITGVIGAVRWLLWL</sequence>
<feature type="compositionally biased region" description="Polar residues" evidence="1">
    <location>
        <begin position="1"/>
        <end position="16"/>
    </location>
</feature>
<dbReference type="PANTHER" id="PTHR38426:SF1">
    <property type="entry name" value="MAINTENANCE OF TELOMERE CAPPING PROTEIN 4"/>
    <property type="match status" value="1"/>
</dbReference>
<gene>
    <name evidence="3" type="ORF">OHK93_002113</name>
</gene>
<feature type="compositionally biased region" description="Basic and acidic residues" evidence="1">
    <location>
        <begin position="926"/>
        <end position="949"/>
    </location>
</feature>
<feature type="compositionally biased region" description="Polar residues" evidence="1">
    <location>
        <begin position="223"/>
        <end position="262"/>
    </location>
</feature>
<keyword evidence="4" id="KW-1185">Reference proteome</keyword>
<feature type="region of interest" description="Disordered" evidence="1">
    <location>
        <begin position="1"/>
        <end position="131"/>
    </location>
</feature>
<feature type="compositionally biased region" description="Polar residues" evidence="1">
    <location>
        <begin position="1015"/>
        <end position="1032"/>
    </location>
</feature>
<dbReference type="EMBL" id="JAPUFD010000013">
    <property type="protein sequence ID" value="MDI1490908.1"/>
    <property type="molecule type" value="Genomic_DNA"/>
</dbReference>
<comment type="caution">
    <text evidence="3">The sequence shown here is derived from an EMBL/GenBank/DDBJ whole genome shotgun (WGS) entry which is preliminary data.</text>
</comment>
<evidence type="ECO:0000256" key="2">
    <source>
        <dbReference type="SAM" id="Phobius"/>
    </source>
</evidence>
<protein>
    <submittedName>
        <fullName evidence="3">Uncharacterized protein</fullName>
    </submittedName>
</protein>
<name>A0AA43TWU9_9LECA</name>
<feature type="compositionally biased region" description="Polar residues" evidence="1">
    <location>
        <begin position="79"/>
        <end position="88"/>
    </location>
</feature>
<organism evidence="3 4">
    <name type="scientific">Ramalina farinacea</name>
    <dbReference type="NCBI Taxonomy" id="258253"/>
    <lineage>
        <taxon>Eukaryota</taxon>
        <taxon>Fungi</taxon>
        <taxon>Dikarya</taxon>
        <taxon>Ascomycota</taxon>
        <taxon>Pezizomycotina</taxon>
        <taxon>Lecanoromycetes</taxon>
        <taxon>OSLEUM clade</taxon>
        <taxon>Lecanoromycetidae</taxon>
        <taxon>Lecanorales</taxon>
        <taxon>Lecanorineae</taxon>
        <taxon>Ramalinaceae</taxon>
        <taxon>Ramalina</taxon>
    </lineage>
</organism>
<feature type="region of interest" description="Disordered" evidence="1">
    <location>
        <begin position="592"/>
        <end position="733"/>
    </location>
</feature>
<evidence type="ECO:0000313" key="4">
    <source>
        <dbReference type="Proteomes" id="UP001161017"/>
    </source>
</evidence>
<proteinExistence type="predicted"/>
<feature type="region of interest" description="Disordered" evidence="1">
    <location>
        <begin position="774"/>
        <end position="797"/>
    </location>
</feature>
<feature type="region of interest" description="Disordered" evidence="1">
    <location>
        <begin position="222"/>
        <end position="279"/>
    </location>
</feature>
<feature type="compositionally biased region" description="Low complexity" evidence="1">
    <location>
        <begin position="965"/>
        <end position="985"/>
    </location>
</feature>
<feature type="compositionally biased region" description="Polar residues" evidence="1">
    <location>
        <begin position="699"/>
        <end position="711"/>
    </location>
</feature>
<reference evidence="3" key="1">
    <citation type="journal article" date="2023" name="Genome Biol. Evol.">
        <title>First Whole Genome Sequence and Flow Cytometry Genome Size Data for the Lichen-Forming Fungus Ramalina farinacea (Ascomycota).</title>
        <authorList>
            <person name="Llewellyn T."/>
            <person name="Mian S."/>
            <person name="Hill R."/>
            <person name="Leitch I.J."/>
            <person name="Gaya E."/>
        </authorList>
    </citation>
    <scope>NUCLEOTIDE SEQUENCE</scope>
    <source>
        <strain evidence="3">LIQ254RAFAR</strain>
    </source>
</reference>
<evidence type="ECO:0000256" key="1">
    <source>
        <dbReference type="SAM" id="MobiDB-lite"/>
    </source>
</evidence>
<keyword evidence="2" id="KW-0812">Transmembrane</keyword>
<feature type="region of interest" description="Disordered" evidence="1">
    <location>
        <begin position="151"/>
        <end position="182"/>
    </location>
</feature>
<feature type="region of interest" description="Disordered" evidence="1">
    <location>
        <begin position="1013"/>
        <end position="1032"/>
    </location>
</feature>
<dbReference type="Proteomes" id="UP001161017">
    <property type="component" value="Unassembled WGS sequence"/>
</dbReference>
<dbReference type="InterPro" id="IPR038769">
    <property type="entry name" value="MTC4"/>
</dbReference>
<accession>A0AA43TWU9</accession>
<feature type="compositionally biased region" description="Basic and acidic residues" evidence="1">
    <location>
        <begin position="36"/>
        <end position="48"/>
    </location>
</feature>
<feature type="compositionally biased region" description="Low complexity" evidence="1">
    <location>
        <begin position="522"/>
        <end position="534"/>
    </location>
</feature>
<keyword evidence="2" id="KW-1133">Transmembrane helix</keyword>
<feature type="region of interest" description="Disordered" evidence="1">
    <location>
        <begin position="476"/>
        <end position="579"/>
    </location>
</feature>
<feature type="compositionally biased region" description="Basic and acidic residues" evidence="1">
    <location>
        <begin position="641"/>
        <end position="665"/>
    </location>
</feature>
<feature type="compositionally biased region" description="Polar residues" evidence="1">
    <location>
        <begin position="156"/>
        <end position="178"/>
    </location>
</feature>
<feature type="region of interest" description="Disordered" evidence="1">
    <location>
        <begin position="833"/>
        <end position="985"/>
    </location>
</feature>
<feature type="compositionally biased region" description="Basic and acidic residues" evidence="1">
    <location>
        <begin position="904"/>
        <end position="914"/>
    </location>
</feature>
<keyword evidence="2" id="KW-0472">Membrane</keyword>
<feature type="compositionally biased region" description="Polar residues" evidence="1">
    <location>
        <begin position="101"/>
        <end position="114"/>
    </location>
</feature>
<feature type="compositionally biased region" description="Basic and acidic residues" evidence="1">
    <location>
        <begin position="783"/>
        <end position="797"/>
    </location>
</feature>
<dbReference type="AlphaFoldDB" id="A0AA43TWU9"/>
<feature type="compositionally biased region" description="Basic and acidic residues" evidence="1">
    <location>
        <begin position="484"/>
        <end position="494"/>
    </location>
</feature>
<feature type="compositionally biased region" description="Low complexity" evidence="1">
    <location>
        <begin position="858"/>
        <end position="869"/>
    </location>
</feature>
<evidence type="ECO:0000313" key="3">
    <source>
        <dbReference type="EMBL" id="MDI1490908.1"/>
    </source>
</evidence>
<feature type="transmembrane region" description="Helical" evidence="2">
    <location>
        <begin position="1203"/>
        <end position="1225"/>
    </location>
</feature>
<dbReference type="PANTHER" id="PTHR38426">
    <property type="entry name" value="MAINTENANCE OF TELOMERE CAPPING PROTEIN 4"/>
    <property type="match status" value="1"/>
</dbReference>